<evidence type="ECO:0000256" key="1">
    <source>
        <dbReference type="ARBA" id="ARBA00005868"/>
    </source>
</evidence>
<keyword evidence="11" id="KW-0648">Protein biosynthesis</keyword>
<comment type="similarity">
    <text evidence="1">Belongs to the ABC transporter superfamily. ABCF family. Translational throttle EttA subfamily.</text>
</comment>
<dbReference type="InterPro" id="IPR017871">
    <property type="entry name" value="ABC_transporter-like_CS"/>
</dbReference>
<evidence type="ECO:0000256" key="6">
    <source>
        <dbReference type="ARBA" id="ARBA00022741"/>
    </source>
</evidence>
<dbReference type="GO" id="GO:0016887">
    <property type="term" value="F:ATP hydrolysis activity"/>
    <property type="evidence" value="ECO:0007669"/>
    <property type="project" value="InterPro"/>
</dbReference>
<evidence type="ECO:0000259" key="13">
    <source>
        <dbReference type="PROSITE" id="PS50893"/>
    </source>
</evidence>
<dbReference type="Proteomes" id="UP000609064">
    <property type="component" value="Unassembled WGS sequence"/>
</dbReference>
<dbReference type="Gene3D" id="3.40.50.300">
    <property type="entry name" value="P-loop containing nucleotide triphosphate hydrolases"/>
    <property type="match status" value="2"/>
</dbReference>
<dbReference type="PROSITE" id="PS00211">
    <property type="entry name" value="ABC_TRANSPORTER_1"/>
    <property type="match status" value="2"/>
</dbReference>
<feature type="coiled-coil region" evidence="12">
    <location>
        <begin position="561"/>
        <end position="595"/>
    </location>
</feature>
<dbReference type="GO" id="GO:0006412">
    <property type="term" value="P:translation"/>
    <property type="evidence" value="ECO:0007669"/>
    <property type="project" value="UniProtKB-KW"/>
</dbReference>
<evidence type="ECO:0000313" key="14">
    <source>
        <dbReference type="EMBL" id="GGD80359.1"/>
    </source>
</evidence>
<dbReference type="FunFam" id="3.40.50.300:FF:000183">
    <property type="entry name" value="ABC transporter ATP-binding protein yjjK"/>
    <property type="match status" value="1"/>
</dbReference>
<evidence type="ECO:0000256" key="7">
    <source>
        <dbReference type="ARBA" id="ARBA00022801"/>
    </source>
</evidence>
<evidence type="ECO:0000256" key="3">
    <source>
        <dbReference type="ARBA" id="ARBA00022555"/>
    </source>
</evidence>
<dbReference type="Pfam" id="PF12848">
    <property type="entry name" value="ABC_tran_Xtn"/>
    <property type="match status" value="1"/>
</dbReference>
<evidence type="ECO:0000313" key="15">
    <source>
        <dbReference type="Proteomes" id="UP000609064"/>
    </source>
</evidence>
<evidence type="ECO:0000256" key="11">
    <source>
        <dbReference type="ARBA" id="ARBA00022917"/>
    </source>
</evidence>
<keyword evidence="4" id="KW-0699">rRNA-binding</keyword>
<dbReference type="PANTHER" id="PTHR42855">
    <property type="entry name" value="ABC TRANSPORTER ATP-BINDING SUBUNIT"/>
    <property type="match status" value="1"/>
</dbReference>
<dbReference type="EMBL" id="BMKK01000016">
    <property type="protein sequence ID" value="GGD80359.1"/>
    <property type="molecule type" value="Genomic_DNA"/>
</dbReference>
<keyword evidence="15" id="KW-1185">Reference proteome</keyword>
<dbReference type="SUPFAM" id="SSF52540">
    <property type="entry name" value="P-loop containing nucleoside triphosphate hydrolases"/>
    <property type="match status" value="2"/>
</dbReference>
<dbReference type="AlphaFoldDB" id="A0A916Z7L8"/>
<keyword evidence="12" id="KW-0175">Coiled coil</keyword>
<dbReference type="SMART" id="SM00382">
    <property type="entry name" value="AAA"/>
    <property type="match status" value="2"/>
</dbReference>
<evidence type="ECO:0000256" key="5">
    <source>
        <dbReference type="ARBA" id="ARBA00022737"/>
    </source>
</evidence>
<feature type="domain" description="ABC transporter" evidence="13">
    <location>
        <begin position="4"/>
        <end position="247"/>
    </location>
</feature>
<keyword evidence="5" id="KW-0677">Repeat</keyword>
<dbReference type="GO" id="GO:0019843">
    <property type="term" value="F:rRNA binding"/>
    <property type="evidence" value="ECO:0007669"/>
    <property type="project" value="UniProtKB-KW"/>
</dbReference>
<evidence type="ECO:0000256" key="4">
    <source>
        <dbReference type="ARBA" id="ARBA00022730"/>
    </source>
</evidence>
<dbReference type="PROSITE" id="PS50893">
    <property type="entry name" value="ABC_TRANSPORTER_2"/>
    <property type="match status" value="2"/>
</dbReference>
<reference evidence="14" key="2">
    <citation type="submission" date="2020-09" db="EMBL/GenBank/DDBJ databases">
        <authorList>
            <person name="Sun Q."/>
            <person name="Zhou Y."/>
        </authorList>
    </citation>
    <scope>NUCLEOTIDE SEQUENCE</scope>
    <source>
        <strain evidence="14">CGMCC 1.15958</strain>
    </source>
</reference>
<dbReference type="GO" id="GO:0000049">
    <property type="term" value="F:tRNA binding"/>
    <property type="evidence" value="ECO:0007669"/>
    <property type="project" value="UniProtKB-KW"/>
</dbReference>
<dbReference type="InterPro" id="IPR037118">
    <property type="entry name" value="Val-tRNA_synth_C_sf"/>
</dbReference>
<reference evidence="14" key="1">
    <citation type="journal article" date="2014" name="Int. J. Syst. Evol. Microbiol.">
        <title>Complete genome sequence of Corynebacterium casei LMG S-19264T (=DSM 44701T), isolated from a smear-ripened cheese.</title>
        <authorList>
            <consortium name="US DOE Joint Genome Institute (JGI-PGF)"/>
            <person name="Walter F."/>
            <person name="Albersmeier A."/>
            <person name="Kalinowski J."/>
            <person name="Ruckert C."/>
        </authorList>
    </citation>
    <scope>NUCLEOTIDE SEQUENCE</scope>
    <source>
        <strain evidence="14">CGMCC 1.15958</strain>
    </source>
</reference>
<dbReference type="GO" id="GO:0005524">
    <property type="term" value="F:ATP binding"/>
    <property type="evidence" value="ECO:0007669"/>
    <property type="project" value="UniProtKB-KW"/>
</dbReference>
<name>A0A916Z7L8_9BACT</name>
<protein>
    <submittedName>
        <fullName evidence="14">ABC transporter</fullName>
    </submittedName>
</protein>
<dbReference type="InterPro" id="IPR032781">
    <property type="entry name" value="ABC_tran_Xtn"/>
</dbReference>
<dbReference type="RefSeq" id="WP_188770771.1">
    <property type="nucleotide sequence ID" value="NZ_BMKK01000016.1"/>
</dbReference>
<dbReference type="InterPro" id="IPR003593">
    <property type="entry name" value="AAA+_ATPase"/>
</dbReference>
<evidence type="ECO:0000256" key="12">
    <source>
        <dbReference type="SAM" id="Coils"/>
    </source>
</evidence>
<evidence type="ECO:0000256" key="8">
    <source>
        <dbReference type="ARBA" id="ARBA00022840"/>
    </source>
</evidence>
<keyword evidence="7" id="KW-0378">Hydrolase</keyword>
<evidence type="ECO:0000256" key="2">
    <source>
        <dbReference type="ARBA" id="ARBA00022490"/>
    </source>
</evidence>
<dbReference type="PANTHER" id="PTHR42855:SF1">
    <property type="entry name" value="ABC TRANSPORTER DOMAIN-CONTAINING PROTEIN"/>
    <property type="match status" value="1"/>
</dbReference>
<dbReference type="Pfam" id="PF16326">
    <property type="entry name" value="ABC_tran_CTD"/>
    <property type="match status" value="1"/>
</dbReference>
<dbReference type="Gene3D" id="1.10.287.380">
    <property type="entry name" value="Valyl-tRNA synthetase, C-terminal domain"/>
    <property type="match status" value="1"/>
</dbReference>
<keyword evidence="9" id="KW-0810">Translation regulation</keyword>
<proteinExistence type="inferred from homology"/>
<evidence type="ECO:0000256" key="10">
    <source>
        <dbReference type="ARBA" id="ARBA00022884"/>
    </source>
</evidence>
<evidence type="ECO:0000256" key="9">
    <source>
        <dbReference type="ARBA" id="ARBA00022845"/>
    </source>
</evidence>
<feature type="domain" description="ABC transporter" evidence="13">
    <location>
        <begin position="312"/>
        <end position="530"/>
    </location>
</feature>
<dbReference type="InterPro" id="IPR032524">
    <property type="entry name" value="ABC_tran_C"/>
</dbReference>
<gene>
    <name evidence="14" type="ORF">GCM10011514_50520</name>
</gene>
<keyword evidence="3" id="KW-0820">tRNA-binding</keyword>
<dbReference type="CDD" id="cd03221">
    <property type="entry name" value="ABCF_EF-3"/>
    <property type="match status" value="2"/>
</dbReference>
<dbReference type="InterPro" id="IPR027417">
    <property type="entry name" value="P-loop_NTPase"/>
</dbReference>
<keyword evidence="8" id="KW-0067">ATP-binding</keyword>
<dbReference type="GO" id="GO:0006417">
    <property type="term" value="P:regulation of translation"/>
    <property type="evidence" value="ECO:0007669"/>
    <property type="project" value="UniProtKB-KW"/>
</dbReference>
<sequence>MNYLSAENIGKNLGERWLFKNLTFGILQGEKVALIGSNGSGKSSMLNMIIGKSDVDGGEISIRKDIRVGYLDQEPDFQAGKTVMETIFAIENSNTKAVKEYEDALLSGDDNRIARAIEQVDNLKAWDYETKVKQILGKLGIEYFDKLVGNLSGGQKKRVALARVLIEEPDFLILDEPTNHLDLDTIEWLEGYLSSSNITLLLVTHDRYFLDKVCNRILELSNSKVFKYAGSYAYYLEKKEEQEAVDAATQKNYRNLLRKELEWMRKQPKARGTKSQSRIDAFYELKEKTVRKGPEEKLELSMKMERMGSKIMEIQHISKSFDNKKLISEFSYTFKRGDRIGIVGKNGMGKSTMLEILTEQLKPDMGRVVKGDTIKIGYYSQTGLNFDEGQRVIEVVREIAEYVKMADGTELSISNFLTLFLFPPAMQYSYVSKLSGGEKRRLQLLKILVQNPNFLILDEPTNDLDIATLNVLEDFLLNFGGCLLVVSHDRYFMDKLVDHLFVFEGDGYIRDYPGNYTDYRSWKEDKEEQELAEKEKQAHLKSANATPAIVMQPSEPKRKLTFKEQKEYENLGTEIENLEKKKATLVEKMNAGEGSHEELAAWAKEFEEVSNLIEEKEFRWLELAEMA</sequence>
<dbReference type="Pfam" id="PF00005">
    <property type="entry name" value="ABC_tran"/>
    <property type="match status" value="2"/>
</dbReference>
<organism evidence="14 15">
    <name type="scientific">Emticicia aquatilis</name>
    <dbReference type="NCBI Taxonomy" id="1537369"/>
    <lineage>
        <taxon>Bacteria</taxon>
        <taxon>Pseudomonadati</taxon>
        <taxon>Bacteroidota</taxon>
        <taxon>Cytophagia</taxon>
        <taxon>Cytophagales</taxon>
        <taxon>Leadbetterellaceae</taxon>
        <taxon>Emticicia</taxon>
    </lineage>
</organism>
<accession>A0A916Z7L8</accession>
<keyword evidence="6" id="KW-0547">Nucleotide-binding</keyword>
<keyword evidence="10" id="KW-0694">RNA-binding</keyword>
<keyword evidence="2" id="KW-0963">Cytoplasm</keyword>
<dbReference type="GO" id="GO:0003677">
    <property type="term" value="F:DNA binding"/>
    <property type="evidence" value="ECO:0007669"/>
    <property type="project" value="InterPro"/>
</dbReference>
<dbReference type="InterPro" id="IPR051309">
    <property type="entry name" value="ABCF_ATPase"/>
</dbReference>
<comment type="caution">
    <text evidence="14">The sequence shown here is derived from an EMBL/GenBank/DDBJ whole genome shotgun (WGS) entry which is preliminary data.</text>
</comment>
<dbReference type="InterPro" id="IPR003439">
    <property type="entry name" value="ABC_transporter-like_ATP-bd"/>
</dbReference>
<dbReference type="FunFam" id="3.40.50.300:FF:000011">
    <property type="entry name" value="Putative ABC transporter ATP-binding component"/>
    <property type="match status" value="1"/>
</dbReference>